<comment type="subcellular location">
    <subcellularLocation>
        <location evidence="1">Cytoplasm</location>
    </subcellularLocation>
</comment>
<evidence type="ECO:0000313" key="8">
    <source>
        <dbReference type="EMBL" id="TFJ87977.1"/>
    </source>
</evidence>
<dbReference type="GO" id="GO:0003735">
    <property type="term" value="F:structural constituent of ribosome"/>
    <property type="evidence" value="ECO:0007669"/>
    <property type="project" value="InterPro"/>
</dbReference>
<dbReference type="PANTHER" id="PTHR23410">
    <property type="entry name" value="RIBOSOMAL PROTEIN L5-RELATED"/>
    <property type="match status" value="1"/>
</dbReference>
<reference evidence="8 9" key="1">
    <citation type="submission" date="2019-01" db="EMBL/GenBank/DDBJ databases">
        <title>Nuclear Genome Assembly of the Microalgal Biofuel strain Nannochloropsis salina CCMP1776.</title>
        <authorList>
            <person name="Hovde B."/>
        </authorList>
    </citation>
    <scope>NUCLEOTIDE SEQUENCE [LARGE SCALE GENOMIC DNA]</scope>
    <source>
        <strain evidence="8 9">CCMP1776</strain>
    </source>
</reference>
<keyword evidence="4" id="KW-0689">Ribosomal protein</keyword>
<evidence type="ECO:0000313" key="9">
    <source>
        <dbReference type="Proteomes" id="UP000355283"/>
    </source>
</evidence>
<comment type="caution">
    <text evidence="8">The sequence shown here is derived from an EMBL/GenBank/DDBJ whole genome shotgun (WGS) entry which is preliminary data.</text>
</comment>
<feature type="compositionally biased region" description="Acidic residues" evidence="6">
    <location>
        <begin position="305"/>
        <end position="316"/>
    </location>
</feature>
<dbReference type="InterPro" id="IPR005485">
    <property type="entry name" value="Rbsml_uL18_euk_arch"/>
</dbReference>
<feature type="compositionally biased region" description="Basic and acidic residues" evidence="6">
    <location>
        <begin position="284"/>
        <end position="297"/>
    </location>
</feature>
<dbReference type="InterPro" id="IPR057268">
    <property type="entry name" value="Ribosomal_L18"/>
</dbReference>
<evidence type="ECO:0000256" key="1">
    <source>
        <dbReference type="ARBA" id="ARBA00004496"/>
    </source>
</evidence>
<dbReference type="PANTHER" id="PTHR23410:SF12">
    <property type="entry name" value="LARGE RIBOSOMAL SUBUNIT PROTEIN UL18"/>
    <property type="match status" value="1"/>
</dbReference>
<keyword evidence="9" id="KW-1185">Reference proteome</keyword>
<sequence>MPFVKVLKNKQYFKRYQTKFRRRREGKTDYRARKRMVAQDKNKYNTPKYRLVVRFTNRYCIAQIVYATIDGDKVLAAANSKELARYGLKVGLKNYAAAYCTGLLIARRLLNKLGLDEAYEGVDEPDGEIATTKDETNGRTYYVPELNDEKKPFRAILDVGIQTTTTGNRIFGVLKGASDGGLDIPQSEKRFPGYDRDGKRYDADSHKERIMGEHVADYINYLVEEDHEAYERQFANYIKHGVSGDDYQDLLEEVHTAIREDPTAAPKTEWEGDRTKYKRQGKLSYEERKSRVAEKKLAMAAAAGDADDMEEEEEEE</sequence>
<dbReference type="PRINTS" id="PR00058">
    <property type="entry name" value="RIBOSOMALL5"/>
</dbReference>
<name>A0A4D9DC45_9STRA</name>
<keyword evidence="3" id="KW-0963">Cytoplasm</keyword>
<feature type="compositionally biased region" description="Basic and acidic residues" evidence="6">
    <location>
        <begin position="261"/>
        <end position="275"/>
    </location>
</feature>
<dbReference type="AlphaFoldDB" id="A0A4D9DC45"/>
<dbReference type="GO" id="GO:0008097">
    <property type="term" value="F:5S rRNA binding"/>
    <property type="evidence" value="ECO:0007669"/>
    <property type="project" value="InterPro"/>
</dbReference>
<dbReference type="InterPro" id="IPR025607">
    <property type="entry name" value="Ribosomal_uL18_C_euk"/>
</dbReference>
<evidence type="ECO:0000256" key="5">
    <source>
        <dbReference type="ARBA" id="ARBA00023274"/>
    </source>
</evidence>
<feature type="domain" description="Large ribosomal subunit protein uL18 C-terminal eukaryotes" evidence="7">
    <location>
        <begin position="249"/>
        <end position="300"/>
    </location>
</feature>
<dbReference type="CDD" id="cd00432">
    <property type="entry name" value="Ribosomal_L18_L5e"/>
    <property type="match status" value="1"/>
</dbReference>
<dbReference type="SUPFAM" id="SSF53137">
    <property type="entry name" value="Translational machinery components"/>
    <property type="match status" value="1"/>
</dbReference>
<dbReference type="Pfam" id="PF14204">
    <property type="entry name" value="Ribosomal_L18_c"/>
    <property type="match status" value="1"/>
</dbReference>
<dbReference type="Gene3D" id="3.30.420.100">
    <property type="match status" value="1"/>
</dbReference>
<dbReference type="Pfam" id="PF17144">
    <property type="entry name" value="Ribosomal_L5e"/>
    <property type="match status" value="1"/>
</dbReference>
<dbReference type="FunFam" id="3.30.420.100:FF:000002">
    <property type="entry name" value="60S ribosomal protein L5"/>
    <property type="match status" value="1"/>
</dbReference>
<evidence type="ECO:0000256" key="6">
    <source>
        <dbReference type="SAM" id="MobiDB-lite"/>
    </source>
</evidence>
<proteinExistence type="inferred from homology"/>
<evidence type="ECO:0000256" key="2">
    <source>
        <dbReference type="ARBA" id="ARBA00007116"/>
    </source>
</evidence>
<feature type="region of interest" description="Disordered" evidence="6">
    <location>
        <begin position="261"/>
        <end position="316"/>
    </location>
</feature>
<dbReference type="GO" id="GO:0022625">
    <property type="term" value="C:cytosolic large ribosomal subunit"/>
    <property type="evidence" value="ECO:0007669"/>
    <property type="project" value="TreeGrafter"/>
</dbReference>
<accession>A0A4D9DC45</accession>
<comment type="similarity">
    <text evidence="2">Belongs to the universal ribosomal protein uL18 family.</text>
</comment>
<organism evidence="8 9">
    <name type="scientific">Nannochloropsis salina CCMP1776</name>
    <dbReference type="NCBI Taxonomy" id="1027361"/>
    <lineage>
        <taxon>Eukaryota</taxon>
        <taxon>Sar</taxon>
        <taxon>Stramenopiles</taxon>
        <taxon>Ochrophyta</taxon>
        <taxon>Eustigmatophyceae</taxon>
        <taxon>Eustigmatales</taxon>
        <taxon>Monodopsidaceae</taxon>
        <taxon>Microchloropsis</taxon>
        <taxon>Microchloropsis salina</taxon>
    </lineage>
</organism>
<protein>
    <recommendedName>
        <fullName evidence="7">Large ribosomal subunit protein uL18 C-terminal eukaryotes domain-containing protein</fullName>
    </recommendedName>
</protein>
<evidence type="ECO:0000256" key="4">
    <source>
        <dbReference type="ARBA" id="ARBA00022980"/>
    </source>
</evidence>
<dbReference type="Proteomes" id="UP000355283">
    <property type="component" value="Unassembled WGS sequence"/>
</dbReference>
<dbReference type="OrthoDB" id="1618453at2759"/>
<dbReference type="HAMAP" id="MF_01337_A">
    <property type="entry name" value="Ribosomal_uL18_A"/>
    <property type="match status" value="1"/>
</dbReference>
<dbReference type="GO" id="GO:0006412">
    <property type="term" value="P:translation"/>
    <property type="evidence" value="ECO:0007669"/>
    <property type="project" value="InterPro"/>
</dbReference>
<evidence type="ECO:0000256" key="3">
    <source>
        <dbReference type="ARBA" id="ARBA00022490"/>
    </source>
</evidence>
<dbReference type="GO" id="GO:0000027">
    <property type="term" value="P:ribosomal large subunit assembly"/>
    <property type="evidence" value="ECO:0007669"/>
    <property type="project" value="TreeGrafter"/>
</dbReference>
<evidence type="ECO:0000259" key="7">
    <source>
        <dbReference type="Pfam" id="PF14204"/>
    </source>
</evidence>
<dbReference type="EMBL" id="SDOX01000002">
    <property type="protein sequence ID" value="TFJ87977.1"/>
    <property type="molecule type" value="Genomic_DNA"/>
</dbReference>
<gene>
    <name evidence="8" type="ORF">NSK_000331</name>
</gene>
<keyword evidence="5" id="KW-0687">Ribonucleoprotein</keyword>